<evidence type="ECO:0000313" key="4">
    <source>
        <dbReference type="Proteomes" id="UP001213000"/>
    </source>
</evidence>
<dbReference type="AlphaFoldDB" id="A0AAD5VQ73"/>
<reference evidence="3" key="1">
    <citation type="submission" date="2022-07" db="EMBL/GenBank/DDBJ databases">
        <title>Genome Sequence of Leucocoprinus birnbaumii.</title>
        <authorList>
            <person name="Buettner E."/>
        </authorList>
    </citation>
    <scope>NUCLEOTIDE SEQUENCE</scope>
    <source>
        <strain evidence="3">VT141</strain>
    </source>
</reference>
<dbReference type="Gene3D" id="3.40.50.300">
    <property type="entry name" value="P-loop containing nucleotide triphosphate hydrolases"/>
    <property type="match status" value="1"/>
</dbReference>
<organism evidence="3 4">
    <name type="scientific">Leucocoprinus birnbaumii</name>
    <dbReference type="NCBI Taxonomy" id="56174"/>
    <lineage>
        <taxon>Eukaryota</taxon>
        <taxon>Fungi</taxon>
        <taxon>Dikarya</taxon>
        <taxon>Basidiomycota</taxon>
        <taxon>Agaricomycotina</taxon>
        <taxon>Agaricomycetes</taxon>
        <taxon>Agaricomycetidae</taxon>
        <taxon>Agaricales</taxon>
        <taxon>Agaricineae</taxon>
        <taxon>Agaricaceae</taxon>
        <taxon>Leucocoprinus</taxon>
    </lineage>
</organism>
<proteinExistence type="predicted"/>
<dbReference type="InterPro" id="IPR056884">
    <property type="entry name" value="NPHP3-like_N"/>
</dbReference>
<feature type="domain" description="Nephrocystin 3-like N-terminal" evidence="2">
    <location>
        <begin position="59"/>
        <end position="228"/>
    </location>
</feature>
<dbReference type="InterPro" id="IPR027417">
    <property type="entry name" value="P-loop_NTPase"/>
</dbReference>
<gene>
    <name evidence="3" type="ORF">NP233_g7003</name>
</gene>
<sequence>MSILCKAHDIVITGGKFIGQQNYHININRSGINMLLVASAPEAAVDAVECDYAPSCFPGTREQYIQDITNRATSNNTNEQPPIYWMNGPAGVGKYAIAQTSALKVKDAGYLGAAFFFSINGRQSDHTRLFPSLAYQLSAVLLGYCSIVNKRVLTDPTVFQKTIKAQFEFLIVEPIQHLKELGKEVSRRTIYIDGLDKCKNKDAQADIITIIALSVQAQSTPFQWVIFS</sequence>
<comment type="caution">
    <text evidence="3">The sequence shown here is derived from an EMBL/GenBank/DDBJ whole genome shotgun (WGS) entry which is preliminary data.</text>
</comment>
<evidence type="ECO:0000313" key="3">
    <source>
        <dbReference type="EMBL" id="KAJ3566442.1"/>
    </source>
</evidence>
<keyword evidence="1" id="KW-0677">Repeat</keyword>
<dbReference type="EMBL" id="JANIEX010000487">
    <property type="protein sequence ID" value="KAJ3566442.1"/>
    <property type="molecule type" value="Genomic_DNA"/>
</dbReference>
<name>A0AAD5VQ73_9AGAR</name>
<evidence type="ECO:0000259" key="2">
    <source>
        <dbReference type="Pfam" id="PF24883"/>
    </source>
</evidence>
<accession>A0AAD5VQ73</accession>
<dbReference type="Pfam" id="PF24883">
    <property type="entry name" value="NPHP3_N"/>
    <property type="match status" value="1"/>
</dbReference>
<evidence type="ECO:0000256" key="1">
    <source>
        <dbReference type="ARBA" id="ARBA00022737"/>
    </source>
</evidence>
<protein>
    <recommendedName>
        <fullName evidence="2">Nephrocystin 3-like N-terminal domain-containing protein</fullName>
    </recommendedName>
</protein>
<keyword evidence="4" id="KW-1185">Reference proteome</keyword>
<dbReference type="Proteomes" id="UP001213000">
    <property type="component" value="Unassembled WGS sequence"/>
</dbReference>